<dbReference type="HAMAP" id="MF_01470">
    <property type="entry name" value="Cas1"/>
    <property type="match status" value="1"/>
</dbReference>
<dbReference type="NCBIfam" id="TIGR00287">
    <property type="entry name" value="cas1"/>
    <property type="match status" value="1"/>
</dbReference>
<protein>
    <recommendedName>
        <fullName evidence="10">CRISPR-associated endonuclease Cas1</fullName>
        <ecNumber evidence="10">3.1.-.-</ecNumber>
    </recommendedName>
</protein>
<comment type="function">
    <text evidence="10">CRISPR (clustered regularly interspaced short palindromic repeat), is an adaptive immune system that provides protection against mobile genetic elements (viruses, transposable elements and conjugative plasmids). CRISPR clusters contain spacers, sequences complementary to antecedent mobile elements, and target invading nucleic acids. CRISPR clusters are transcribed and processed into CRISPR RNA (crRNA). Acts as a dsDNA endonuclease. Involved in the integration of spacer DNA into the CRISPR cassette.</text>
</comment>
<feature type="binding site" evidence="10">
    <location>
        <position position="482"/>
    </location>
    <ligand>
        <name>Mn(2+)</name>
        <dbReference type="ChEBI" id="CHEBI:29035"/>
    </ligand>
</feature>
<dbReference type="Gene3D" id="1.20.120.920">
    <property type="entry name" value="CRISPR-associated endonuclease Cas1, C-terminal domain"/>
    <property type="match status" value="1"/>
</dbReference>
<dbReference type="Pfam" id="PF00078">
    <property type="entry name" value="RVT_1"/>
    <property type="match status" value="1"/>
</dbReference>
<evidence type="ECO:0000256" key="9">
    <source>
        <dbReference type="ARBA" id="ARBA00038592"/>
    </source>
</evidence>
<dbReference type="Pfam" id="PF01867">
    <property type="entry name" value="Cas_Cas1"/>
    <property type="match status" value="1"/>
</dbReference>
<evidence type="ECO:0000256" key="5">
    <source>
        <dbReference type="ARBA" id="ARBA00022842"/>
    </source>
</evidence>
<dbReference type="InterPro" id="IPR002729">
    <property type="entry name" value="CRISPR-assoc_Cas1"/>
</dbReference>
<dbReference type="Proteomes" id="UP000481033">
    <property type="component" value="Unassembled WGS sequence"/>
</dbReference>
<dbReference type="EC" id="3.1.-.-" evidence="10"/>
<keyword evidence="3 10" id="KW-0255">Endonuclease</keyword>
<gene>
    <name evidence="10 12" type="primary">cas1</name>
    <name evidence="12" type="ORF">DXZ20_37215</name>
</gene>
<dbReference type="InterPro" id="IPR042206">
    <property type="entry name" value="CRISPR-assoc_Cas1_C"/>
</dbReference>
<evidence type="ECO:0000256" key="1">
    <source>
        <dbReference type="ARBA" id="ARBA00022722"/>
    </source>
</evidence>
<dbReference type="PANTHER" id="PTHR34353:SF2">
    <property type="entry name" value="CRISPR-ASSOCIATED ENDONUCLEASE CAS1 1"/>
    <property type="match status" value="1"/>
</dbReference>
<dbReference type="SUPFAM" id="SSF56672">
    <property type="entry name" value="DNA/RNA polymerases"/>
    <property type="match status" value="1"/>
</dbReference>
<evidence type="ECO:0000256" key="6">
    <source>
        <dbReference type="ARBA" id="ARBA00023118"/>
    </source>
</evidence>
<keyword evidence="6 10" id="KW-0051">Antiviral defense</keyword>
<dbReference type="GO" id="GO:0004519">
    <property type="term" value="F:endonuclease activity"/>
    <property type="evidence" value="ECO:0007669"/>
    <property type="project" value="UniProtKB-UniRule"/>
</dbReference>
<dbReference type="InterPro" id="IPR042211">
    <property type="entry name" value="CRISPR-assoc_Cas1_N"/>
</dbReference>
<evidence type="ECO:0000256" key="2">
    <source>
        <dbReference type="ARBA" id="ARBA00022723"/>
    </source>
</evidence>
<dbReference type="GO" id="GO:0043571">
    <property type="term" value="P:maintenance of CRISPR repeat elements"/>
    <property type="evidence" value="ECO:0007669"/>
    <property type="project" value="UniProtKB-UniRule"/>
</dbReference>
<feature type="binding site" evidence="10">
    <location>
        <position position="547"/>
    </location>
    <ligand>
        <name>Mn(2+)</name>
        <dbReference type="ChEBI" id="CHEBI:29035"/>
    </ligand>
</feature>
<dbReference type="GO" id="GO:0051607">
    <property type="term" value="P:defense response to virus"/>
    <property type="evidence" value="ECO:0007669"/>
    <property type="project" value="UniProtKB-UniRule"/>
</dbReference>
<evidence type="ECO:0000313" key="13">
    <source>
        <dbReference type="Proteomes" id="UP000481033"/>
    </source>
</evidence>
<comment type="caution">
    <text evidence="12">The sequence shown here is derived from an EMBL/GenBank/DDBJ whole genome shotgun (WGS) entry which is preliminary data.</text>
</comment>
<keyword evidence="1 10" id="KW-0540">Nuclease</keyword>
<reference evidence="12 13" key="1">
    <citation type="journal article" date="2020" name="Microb. Ecol.">
        <title>Ecogenomics of the Marine Benthic Filamentous Cyanobacterium Adonisia.</title>
        <authorList>
            <person name="Walter J.M."/>
            <person name="Coutinho F.H."/>
            <person name="Leomil L."/>
            <person name="Hargreaves P.I."/>
            <person name="Campeao M.E."/>
            <person name="Vieira V.V."/>
            <person name="Silva B.S."/>
            <person name="Fistarol G.O."/>
            <person name="Salomon P.S."/>
            <person name="Sawabe T."/>
            <person name="Mino S."/>
            <person name="Hosokawa M."/>
            <person name="Miyashita H."/>
            <person name="Maruyama F."/>
            <person name="van Verk M.C."/>
            <person name="Dutilh B.E."/>
            <person name="Thompson C.C."/>
            <person name="Thompson F.L."/>
        </authorList>
    </citation>
    <scope>NUCLEOTIDE SEQUENCE [LARGE SCALE GENOMIC DNA]</scope>
    <source>
        <strain evidence="12 13">CCMR0081</strain>
    </source>
</reference>
<proteinExistence type="inferred from homology"/>
<dbReference type="GO" id="GO:0046872">
    <property type="term" value="F:metal ion binding"/>
    <property type="evidence" value="ECO:0007669"/>
    <property type="project" value="UniProtKB-UniRule"/>
</dbReference>
<dbReference type="GO" id="GO:0003677">
    <property type="term" value="F:DNA binding"/>
    <property type="evidence" value="ECO:0007669"/>
    <property type="project" value="UniProtKB-KW"/>
</dbReference>
<comment type="similarity">
    <text evidence="10">Belongs to the CRISPR-associated endonuclease Cas1 family.</text>
</comment>
<dbReference type="InterPro" id="IPR043502">
    <property type="entry name" value="DNA/RNA_pol_sf"/>
</dbReference>
<evidence type="ECO:0000256" key="4">
    <source>
        <dbReference type="ARBA" id="ARBA00022801"/>
    </source>
</evidence>
<dbReference type="CDD" id="cd09634">
    <property type="entry name" value="Cas1_I-II-III"/>
    <property type="match status" value="1"/>
</dbReference>
<comment type="cofactor">
    <cofactor evidence="10">
        <name>Mg(2+)</name>
        <dbReference type="ChEBI" id="CHEBI:18420"/>
    </cofactor>
    <cofactor evidence="10">
        <name>Mn(2+)</name>
        <dbReference type="ChEBI" id="CHEBI:29035"/>
    </cofactor>
</comment>
<keyword evidence="13" id="KW-1185">Reference proteome</keyword>
<accession>A0A6M0RY84</accession>
<dbReference type="InterPro" id="IPR000477">
    <property type="entry name" value="RT_dom"/>
</dbReference>
<feature type="domain" description="Reverse transcriptase" evidence="11">
    <location>
        <begin position="43"/>
        <end position="269"/>
    </location>
</feature>
<comment type="subunit">
    <text evidence="9 10">Homodimer, forms a heterotetramer with a Cas2 homodimer.</text>
</comment>
<dbReference type="PANTHER" id="PTHR34353">
    <property type="entry name" value="CRISPR-ASSOCIATED ENDONUCLEASE CAS1 1"/>
    <property type="match status" value="1"/>
</dbReference>
<dbReference type="RefSeq" id="WP_163703748.1">
    <property type="nucleotide sequence ID" value="NZ_QXHD01000016.1"/>
</dbReference>
<dbReference type="Gene3D" id="3.100.10.20">
    <property type="entry name" value="CRISPR-associated endonuclease Cas1, N-terminal domain"/>
    <property type="match status" value="1"/>
</dbReference>
<name>A0A6M0RY84_9CYAN</name>
<organism evidence="12 13">
    <name type="scientific">Adonisia turfae CCMR0081</name>
    <dbReference type="NCBI Taxonomy" id="2292702"/>
    <lineage>
        <taxon>Bacteria</taxon>
        <taxon>Bacillati</taxon>
        <taxon>Cyanobacteriota</taxon>
        <taxon>Adonisia</taxon>
        <taxon>Adonisia turfae</taxon>
    </lineage>
</organism>
<dbReference type="EMBL" id="QXHD01000016">
    <property type="protein sequence ID" value="NEZ61175.1"/>
    <property type="molecule type" value="Genomic_DNA"/>
</dbReference>
<dbReference type="CDD" id="cd01651">
    <property type="entry name" value="RT_G2_intron"/>
    <property type="match status" value="1"/>
</dbReference>
<dbReference type="AlphaFoldDB" id="A0A6M0RY84"/>
<evidence type="ECO:0000256" key="8">
    <source>
        <dbReference type="ARBA" id="ARBA00023211"/>
    </source>
</evidence>
<keyword evidence="8 10" id="KW-0464">Manganese</keyword>
<evidence type="ECO:0000256" key="7">
    <source>
        <dbReference type="ARBA" id="ARBA00023125"/>
    </source>
</evidence>
<evidence type="ECO:0000256" key="10">
    <source>
        <dbReference type="HAMAP-Rule" id="MF_01470"/>
    </source>
</evidence>
<sequence>MQVYLEHLYAAWGLVQRGSPSAGVDGVTTELFAGVAQEKLGQMQRQMRRGCYQATPAKGFFVPKKNGGQRLIGLSTVRDRVLQRYLLQSIYPRLEATFSESAFAYRPGLSIYGAVDRVMADYGQQPTWVIKADIHQFFDNLAWGVLMGQLERLRIANGSVQLIEQQLKAGMVLQGQFYRPNKGVLQGGILSGALANLYLSEFDRLCLAADLPLVRYGDDCVVVCHSYVQANRALAMMHDWLEDIYLTLNPGKTRIIPPDEGFVFLGHQFQTQQVIAPERSRSQTPKKKKVAQPVYGPPKVCSIVRNTQKRPKQSTDDYWRDGMTTLYVTEQGAYLRVRHKQFQVFHERELRCSVPANGISHVVLFGACNVSHGAVRLALQRRIPMLYLSDKGRYFGRLQTTGQARIDYLVQQVAKSQDENFIRQQAINVVEGKLHNSRQLLMKLNRRRKPKSEVAIKSIKEMAELIKKVPTAKTVESLMGYEGHGANLYFEAYGSLLKGPFEFEKRTRRPPTDPVNSLLSLGYTLLSQNVHAMTETSGLHTHFGNLHTPQANRPSLVCDLVEEFRSMVVDALVAYLINSDIYKPEDFTPPDGRGGVYLHPDGLRRFLKHWEEKLQQTVTHPHTGYKVSYRRCFELQVWEYTACITGERESYRPMIWKG</sequence>
<keyword evidence="5 10" id="KW-0460">Magnesium</keyword>
<keyword evidence="7 10" id="KW-0238">DNA-binding</keyword>
<dbReference type="InterPro" id="IPR050646">
    <property type="entry name" value="Cas1"/>
</dbReference>
<keyword evidence="2 10" id="KW-0479">Metal-binding</keyword>
<feature type="binding site" evidence="10">
    <location>
        <position position="562"/>
    </location>
    <ligand>
        <name>Mn(2+)</name>
        <dbReference type="ChEBI" id="CHEBI:29035"/>
    </ligand>
</feature>
<dbReference type="GO" id="GO:0016787">
    <property type="term" value="F:hydrolase activity"/>
    <property type="evidence" value="ECO:0007669"/>
    <property type="project" value="UniProtKB-KW"/>
</dbReference>
<keyword evidence="4 10" id="KW-0378">Hydrolase</keyword>
<evidence type="ECO:0000259" key="11">
    <source>
        <dbReference type="PROSITE" id="PS50878"/>
    </source>
</evidence>
<evidence type="ECO:0000256" key="3">
    <source>
        <dbReference type="ARBA" id="ARBA00022759"/>
    </source>
</evidence>
<evidence type="ECO:0000313" key="12">
    <source>
        <dbReference type="EMBL" id="NEZ61175.1"/>
    </source>
</evidence>
<dbReference type="PROSITE" id="PS50878">
    <property type="entry name" value="RT_POL"/>
    <property type="match status" value="1"/>
</dbReference>